<feature type="transmembrane region" description="Helical" evidence="1">
    <location>
        <begin position="12"/>
        <end position="37"/>
    </location>
</feature>
<keyword evidence="1" id="KW-1133">Transmembrane helix</keyword>
<protein>
    <submittedName>
        <fullName evidence="2">Uncharacterized protein</fullName>
    </submittedName>
</protein>
<name>A0A6J4QX25_9ACTN</name>
<evidence type="ECO:0000313" key="2">
    <source>
        <dbReference type="EMBL" id="CAA9453183.1"/>
    </source>
</evidence>
<organism evidence="2">
    <name type="scientific">uncultured Rubrobacteraceae bacterium</name>
    <dbReference type="NCBI Taxonomy" id="349277"/>
    <lineage>
        <taxon>Bacteria</taxon>
        <taxon>Bacillati</taxon>
        <taxon>Actinomycetota</taxon>
        <taxon>Rubrobacteria</taxon>
        <taxon>Rubrobacterales</taxon>
        <taxon>Rubrobacteraceae</taxon>
        <taxon>environmental samples</taxon>
    </lineage>
</organism>
<sequence>MGEEPERSTLSKLISVPGLVAVAILGVAVAAMAHFFGPGNVLREVATEMVASFGSTILVLAVFGLLFRTGLEQLLRGAPGGDALAQSVERLEGVLNGPGAQDLKSLQPEIESKLDLIGREVQSLTDREVPALKKEVTELRKMLADLQKHAD</sequence>
<dbReference type="AlphaFoldDB" id="A0A6J4QX25"/>
<feature type="transmembrane region" description="Helical" evidence="1">
    <location>
        <begin position="49"/>
        <end position="67"/>
    </location>
</feature>
<keyword evidence="1" id="KW-0812">Transmembrane</keyword>
<reference evidence="2" key="1">
    <citation type="submission" date="2020-02" db="EMBL/GenBank/DDBJ databases">
        <authorList>
            <person name="Meier V. D."/>
        </authorList>
    </citation>
    <scope>NUCLEOTIDE SEQUENCE</scope>
    <source>
        <strain evidence="2">AVDCRST_MAG01</strain>
    </source>
</reference>
<evidence type="ECO:0000256" key="1">
    <source>
        <dbReference type="SAM" id="Phobius"/>
    </source>
</evidence>
<dbReference type="EMBL" id="CADCUW010000627">
    <property type="protein sequence ID" value="CAA9453183.1"/>
    <property type="molecule type" value="Genomic_DNA"/>
</dbReference>
<accession>A0A6J4QX25</accession>
<proteinExistence type="predicted"/>
<keyword evidence="1" id="KW-0472">Membrane</keyword>
<gene>
    <name evidence="2" type="ORF">AVDCRST_MAG01-01-4830</name>
</gene>